<dbReference type="Pfam" id="PF13807">
    <property type="entry name" value="GNVR"/>
    <property type="match status" value="1"/>
</dbReference>
<dbReference type="InterPro" id="IPR050445">
    <property type="entry name" value="Bact_polysacc_biosynth/exp"/>
</dbReference>
<evidence type="ECO:0000313" key="15">
    <source>
        <dbReference type="EMBL" id="HIX01623.1"/>
    </source>
</evidence>
<evidence type="ECO:0000256" key="4">
    <source>
        <dbReference type="ARBA" id="ARBA00020739"/>
    </source>
</evidence>
<reference evidence="15" key="1">
    <citation type="journal article" date="2021" name="PeerJ">
        <title>Extensive microbial diversity within the chicken gut microbiome revealed by metagenomics and culture.</title>
        <authorList>
            <person name="Gilroy R."/>
            <person name="Ravi A."/>
            <person name="Getino M."/>
            <person name="Pursley I."/>
            <person name="Horton D.L."/>
            <person name="Alikhan N.F."/>
            <person name="Baker D."/>
            <person name="Gharbi K."/>
            <person name="Hall N."/>
            <person name="Watson M."/>
            <person name="Adriaenssens E.M."/>
            <person name="Foster-Nyarko E."/>
            <person name="Jarju S."/>
            <person name="Secka A."/>
            <person name="Antonio M."/>
            <person name="Oren A."/>
            <person name="Chaudhuri R.R."/>
            <person name="La Ragione R."/>
            <person name="Hildebrand F."/>
            <person name="Pallen M.J."/>
        </authorList>
    </citation>
    <scope>NUCLEOTIDE SEQUENCE</scope>
    <source>
        <strain evidence="15">6627</strain>
    </source>
</reference>
<evidence type="ECO:0000256" key="9">
    <source>
        <dbReference type="ARBA" id="ARBA00023136"/>
    </source>
</evidence>
<dbReference type="PANTHER" id="PTHR32309:SF13">
    <property type="entry name" value="FERRIC ENTEROBACTIN TRANSPORT PROTEIN FEPE"/>
    <property type="match status" value="1"/>
</dbReference>
<keyword evidence="9 12" id="KW-0472">Membrane</keyword>
<evidence type="ECO:0000256" key="1">
    <source>
        <dbReference type="ARBA" id="ARBA00004651"/>
    </source>
</evidence>
<gene>
    <name evidence="15" type="ORF">H9861_02590</name>
</gene>
<comment type="pathway">
    <text evidence="2">Capsule biogenesis; capsule polysaccharide biosynthesis.</text>
</comment>
<dbReference type="InterPro" id="IPR003856">
    <property type="entry name" value="LPS_length_determ_N"/>
</dbReference>
<keyword evidence="7" id="KW-0972">Capsule biogenesis/degradation</keyword>
<reference evidence="15" key="2">
    <citation type="submission" date="2021-04" db="EMBL/GenBank/DDBJ databases">
        <authorList>
            <person name="Gilroy R."/>
        </authorList>
    </citation>
    <scope>NUCLEOTIDE SEQUENCE</scope>
    <source>
        <strain evidence="15">6627</strain>
    </source>
</reference>
<dbReference type="GO" id="GO:0004713">
    <property type="term" value="F:protein tyrosine kinase activity"/>
    <property type="evidence" value="ECO:0007669"/>
    <property type="project" value="TreeGrafter"/>
</dbReference>
<keyword evidence="10" id="KW-0270">Exopolysaccharide synthesis</keyword>
<evidence type="ECO:0000256" key="12">
    <source>
        <dbReference type="SAM" id="Phobius"/>
    </source>
</evidence>
<evidence type="ECO:0000256" key="11">
    <source>
        <dbReference type="ARBA" id="ARBA00045736"/>
    </source>
</evidence>
<dbReference type="PANTHER" id="PTHR32309">
    <property type="entry name" value="TYROSINE-PROTEIN KINASE"/>
    <property type="match status" value="1"/>
</dbReference>
<evidence type="ECO:0000256" key="2">
    <source>
        <dbReference type="ARBA" id="ARBA00005132"/>
    </source>
</evidence>
<protein>
    <recommendedName>
        <fullName evidence="4">Capsular polysaccharide biosynthesis protein CpsC</fullName>
    </recommendedName>
</protein>
<comment type="similarity">
    <text evidence="3">Belongs to the CpsC/CapA family.</text>
</comment>
<dbReference type="AlphaFoldDB" id="A0A9D1UWF3"/>
<feature type="domain" description="Polysaccharide chain length determinant N-terminal" evidence="13">
    <location>
        <begin position="15"/>
        <end position="102"/>
    </location>
</feature>
<comment type="subcellular location">
    <subcellularLocation>
        <location evidence="1">Cell membrane</location>
        <topology evidence="1">Multi-pass membrane protein</topology>
    </subcellularLocation>
</comment>
<evidence type="ECO:0000256" key="6">
    <source>
        <dbReference type="ARBA" id="ARBA00022692"/>
    </source>
</evidence>
<dbReference type="Proteomes" id="UP000823963">
    <property type="component" value="Unassembled WGS sequence"/>
</dbReference>
<dbReference type="EMBL" id="DXFP01000019">
    <property type="protein sequence ID" value="HIX01623.1"/>
    <property type="molecule type" value="Genomic_DNA"/>
</dbReference>
<dbReference type="GO" id="GO:0005886">
    <property type="term" value="C:plasma membrane"/>
    <property type="evidence" value="ECO:0007669"/>
    <property type="project" value="UniProtKB-SubCell"/>
</dbReference>
<comment type="function">
    <text evidence="11">Required for CpsD phosphorylation. Involved in the regulation of capsular polysaccharide biosynthesis. May be part of a complex that directs the coordinated polymerization and export to the cell surface of the capsular polysaccharide.</text>
</comment>
<evidence type="ECO:0000256" key="8">
    <source>
        <dbReference type="ARBA" id="ARBA00022989"/>
    </source>
</evidence>
<comment type="caution">
    <text evidence="15">The sequence shown here is derived from an EMBL/GenBank/DDBJ whole genome shotgun (WGS) entry which is preliminary data.</text>
</comment>
<keyword evidence="6 12" id="KW-0812">Transmembrane</keyword>
<proteinExistence type="inferred from homology"/>
<feature type="transmembrane region" description="Helical" evidence="12">
    <location>
        <begin position="182"/>
        <end position="203"/>
    </location>
</feature>
<feature type="transmembrane region" description="Helical" evidence="12">
    <location>
        <begin position="29"/>
        <end position="50"/>
    </location>
</feature>
<evidence type="ECO:0000256" key="7">
    <source>
        <dbReference type="ARBA" id="ARBA00022903"/>
    </source>
</evidence>
<keyword evidence="8 12" id="KW-1133">Transmembrane helix</keyword>
<name>A0A9D1UWF3_9LACO</name>
<accession>A0A9D1UWF3</accession>
<dbReference type="InterPro" id="IPR032807">
    <property type="entry name" value="GNVR"/>
</dbReference>
<dbReference type="GO" id="GO:0000271">
    <property type="term" value="P:polysaccharide biosynthetic process"/>
    <property type="evidence" value="ECO:0007669"/>
    <property type="project" value="UniProtKB-KW"/>
</dbReference>
<organism evidence="15 16">
    <name type="scientific">Candidatus Ligilactobacillus excrementigallinarum</name>
    <dbReference type="NCBI Taxonomy" id="2838641"/>
    <lineage>
        <taxon>Bacteria</taxon>
        <taxon>Bacillati</taxon>
        <taxon>Bacillota</taxon>
        <taxon>Bacilli</taxon>
        <taxon>Lactobacillales</taxon>
        <taxon>Lactobacillaceae</taxon>
        <taxon>Ligilactobacillus</taxon>
    </lineage>
</organism>
<sequence length="257" mass="28625">MNEAESQEKSSKFSDIGEILGILRKRRGIIIWTTIICAVLTFFTSVFLISPKYSSNTDILVNRKVNNQENAQAQIQADVQMINTYKDIITSPTILNTVSEKLENQGYKINANEIKDCITINNQQNSQVFTVTVKTKDPNLSAAEANTIADTFKEKVKKIMSVNNVSILSRAAPNPNPVSPKILLNCIAGMFFGIILGLTIAFISNGLDRTVNNEEFITKTLKLNDLGIINEIPTNKVKKMLMTSHSTSKGSRRKRRV</sequence>
<evidence type="ECO:0000313" key="16">
    <source>
        <dbReference type="Proteomes" id="UP000823963"/>
    </source>
</evidence>
<dbReference type="Pfam" id="PF02706">
    <property type="entry name" value="Wzz"/>
    <property type="match status" value="1"/>
</dbReference>
<evidence type="ECO:0000256" key="10">
    <source>
        <dbReference type="ARBA" id="ARBA00023169"/>
    </source>
</evidence>
<keyword evidence="5" id="KW-1003">Cell membrane</keyword>
<evidence type="ECO:0000259" key="14">
    <source>
        <dbReference type="Pfam" id="PF13807"/>
    </source>
</evidence>
<evidence type="ECO:0000256" key="3">
    <source>
        <dbReference type="ARBA" id="ARBA00006683"/>
    </source>
</evidence>
<evidence type="ECO:0000259" key="13">
    <source>
        <dbReference type="Pfam" id="PF02706"/>
    </source>
</evidence>
<evidence type="ECO:0000256" key="5">
    <source>
        <dbReference type="ARBA" id="ARBA00022475"/>
    </source>
</evidence>
<feature type="domain" description="Tyrosine-protein kinase G-rich" evidence="14">
    <location>
        <begin position="153"/>
        <end position="203"/>
    </location>
</feature>